<dbReference type="Gene3D" id="1.20.90.10">
    <property type="entry name" value="Phospholipase A2 domain"/>
    <property type="match status" value="1"/>
</dbReference>
<dbReference type="EnsemblMetazoa" id="AALFPA23_015160.R21974">
    <property type="protein sequence ID" value="AALFPA23_015160.P21974"/>
    <property type="gene ID" value="AALFPA23_015160"/>
</dbReference>
<dbReference type="Pfam" id="PF06951">
    <property type="entry name" value="PLA2G12"/>
    <property type="match status" value="1"/>
</dbReference>
<dbReference type="PROSITE" id="PS00118">
    <property type="entry name" value="PA2_HIS"/>
    <property type="match status" value="1"/>
</dbReference>
<sequence length="241" mass="27012">MQIPYMKVAIYSLTFLTYAYTGYGSNMLASLRDAIIAAEAVFGDVLKNVVHVAKKFKVVHEVFDAAVDENCIFKCPGDTTPSKNKFYIPQSDGCGSLGLKIDSEYLPAAEMETCCNAHDICYDTCLSDKELCDLDFKRCLYKYCDEYEKNVVGDIVVKGCKAAAKMLFTGTLTLGCKSYLDSQARSCYCPVGKGDKAYEKSDKQYDKSDKAYEKSDKYYDKGYKDKGKDKNTGKYGWKQDL</sequence>
<dbReference type="InterPro" id="IPR010711">
    <property type="entry name" value="PLA2G12"/>
</dbReference>
<dbReference type="STRING" id="7160.A0A023EKT1"/>
<dbReference type="VEuPathDB" id="VectorBase:AALF025593"/>
<reference evidence="4" key="1">
    <citation type="journal article" date="2014" name="PLoS Negl. Trop. Dis.">
        <title>Identification and characterization of seminal fluid proteins in the Asian tiger mosquito, Aedes albopictus.</title>
        <authorList>
            <person name="Boes K.E."/>
            <person name="Ribeiro J.M."/>
            <person name="Wong A."/>
            <person name="Harrington L.C."/>
            <person name="Wolfner M.F."/>
            <person name="Sirot L.K."/>
        </authorList>
    </citation>
    <scope>NUCLEOTIDE SEQUENCE</scope>
    <source>
        <tissue evidence="4">Reproductive organs</tissue>
    </source>
</reference>
<name>A0A023EKT1_AEDAL</name>
<accession>A0A023EKT1</accession>
<dbReference type="GO" id="GO:0050482">
    <property type="term" value="P:arachidonate secretion"/>
    <property type="evidence" value="ECO:0007669"/>
    <property type="project" value="InterPro"/>
</dbReference>
<dbReference type="InterPro" id="IPR033113">
    <property type="entry name" value="PLA2_histidine"/>
</dbReference>
<evidence type="ECO:0000256" key="2">
    <source>
        <dbReference type="ARBA" id="ARBA00022525"/>
    </source>
</evidence>
<dbReference type="OrthoDB" id="3935740at2759"/>
<dbReference type="EnsemblMetazoa" id="AALFPA23_015160.R21976">
    <property type="protein sequence ID" value="AALFPA23_015160.P21976"/>
    <property type="gene ID" value="AALFPA23_015160"/>
</dbReference>
<evidence type="ECO:0000256" key="1">
    <source>
        <dbReference type="ARBA" id="ARBA00004613"/>
    </source>
</evidence>
<keyword evidence="2" id="KW-0964">Secreted</keyword>
<organism evidence="4">
    <name type="scientific">Aedes albopictus</name>
    <name type="common">Asian tiger mosquito</name>
    <name type="synonym">Stegomyia albopicta</name>
    <dbReference type="NCBI Taxonomy" id="7160"/>
    <lineage>
        <taxon>Eukaryota</taxon>
        <taxon>Metazoa</taxon>
        <taxon>Ecdysozoa</taxon>
        <taxon>Arthropoda</taxon>
        <taxon>Hexapoda</taxon>
        <taxon>Insecta</taxon>
        <taxon>Pterygota</taxon>
        <taxon>Neoptera</taxon>
        <taxon>Endopterygota</taxon>
        <taxon>Diptera</taxon>
        <taxon>Nematocera</taxon>
        <taxon>Culicoidea</taxon>
        <taxon>Culicidae</taxon>
        <taxon>Culicinae</taxon>
        <taxon>Aedini</taxon>
        <taxon>Aedes</taxon>
        <taxon>Stegomyia</taxon>
    </lineage>
</organism>
<keyword evidence="6" id="KW-1185">Reference proteome</keyword>
<dbReference type="VEuPathDB" id="VectorBase:AALFPA_067334"/>
<dbReference type="EnsemblMetazoa" id="AALFPA23_015160.R21973">
    <property type="protein sequence ID" value="AALFPA23_015160.P21973"/>
    <property type="gene ID" value="AALFPA23_015160"/>
</dbReference>
<dbReference type="VEuPathDB" id="VectorBase:AALC636_014320"/>
<reference evidence="5" key="3">
    <citation type="submission" date="2025-05" db="UniProtKB">
        <authorList>
            <consortium name="EnsemblMetazoa"/>
        </authorList>
    </citation>
    <scope>IDENTIFICATION</scope>
    <source>
        <strain evidence="5">Foshan</strain>
    </source>
</reference>
<dbReference type="SUPFAM" id="SSF48619">
    <property type="entry name" value="Phospholipase A2, PLA2"/>
    <property type="match status" value="1"/>
</dbReference>
<dbReference type="PANTHER" id="PTHR12824">
    <property type="entry name" value="GROUP XII SECRETORY PHOSPHOLIPASE A2 FAMILY MEMBER"/>
    <property type="match status" value="1"/>
</dbReference>
<comment type="subcellular location">
    <subcellularLocation>
        <location evidence="1">Secreted</location>
    </subcellularLocation>
</comment>
<dbReference type="GO" id="GO:0006644">
    <property type="term" value="P:phospholipid metabolic process"/>
    <property type="evidence" value="ECO:0007669"/>
    <property type="project" value="InterPro"/>
</dbReference>
<dbReference type="GO" id="GO:0016042">
    <property type="term" value="P:lipid catabolic process"/>
    <property type="evidence" value="ECO:0007669"/>
    <property type="project" value="InterPro"/>
</dbReference>
<dbReference type="VEuPathDB" id="VectorBase:AALC636_016161"/>
<dbReference type="EnsemblMetazoa" id="AALFPA23_015160.R21975">
    <property type="protein sequence ID" value="AALFPA23_015160.P21975"/>
    <property type="gene ID" value="AALFPA23_015160"/>
</dbReference>
<protein>
    <submittedName>
        <fullName evidence="4">Putative secreted salivary phospholipase a2 group xiia</fullName>
    </submittedName>
</protein>
<dbReference type="GO" id="GO:0005509">
    <property type="term" value="F:calcium ion binding"/>
    <property type="evidence" value="ECO:0007669"/>
    <property type="project" value="InterPro"/>
</dbReference>
<evidence type="ECO:0000256" key="3">
    <source>
        <dbReference type="SAM" id="MobiDB-lite"/>
    </source>
</evidence>
<dbReference type="InterPro" id="IPR036444">
    <property type="entry name" value="PLipase_A2_dom_sf"/>
</dbReference>
<dbReference type="VEuPathDB" id="VectorBase:AALFPA_043618"/>
<proteinExistence type="evidence at transcript level"/>
<dbReference type="GO" id="GO:0004623">
    <property type="term" value="F:phospholipase A2 activity"/>
    <property type="evidence" value="ECO:0007669"/>
    <property type="project" value="InterPro"/>
</dbReference>
<evidence type="ECO:0000313" key="4">
    <source>
        <dbReference type="EMBL" id="JAC09791.1"/>
    </source>
</evidence>
<evidence type="ECO:0000313" key="6">
    <source>
        <dbReference type="Proteomes" id="UP000069940"/>
    </source>
</evidence>
<dbReference type="VEuPathDB" id="VectorBase:AALFPA_076834"/>
<feature type="region of interest" description="Disordered" evidence="3">
    <location>
        <begin position="220"/>
        <end position="241"/>
    </location>
</feature>
<dbReference type="AlphaFoldDB" id="A0A023EKT1"/>
<dbReference type="EMBL" id="GAPW01003807">
    <property type="protein sequence ID" value="JAC09791.1"/>
    <property type="molecule type" value="mRNA"/>
</dbReference>
<dbReference type="Proteomes" id="UP000069940">
    <property type="component" value="Unassembled WGS sequence"/>
</dbReference>
<dbReference type="OMA" id="ICQYRCR"/>
<dbReference type="PANTHER" id="PTHR12824:SF8">
    <property type="entry name" value="GXIVSPLA2, ISOFORM A"/>
    <property type="match status" value="1"/>
</dbReference>
<evidence type="ECO:0000313" key="5">
    <source>
        <dbReference type="EnsemblMetazoa" id="AALFPA23_015160.P21972"/>
    </source>
</evidence>
<dbReference type="EnsemblMetazoa" id="AALFPA23_015160.R21972">
    <property type="protein sequence ID" value="AALFPA23_015160.P21972"/>
    <property type="gene ID" value="AALFPA23_015160"/>
</dbReference>
<dbReference type="GO" id="GO:0005576">
    <property type="term" value="C:extracellular region"/>
    <property type="evidence" value="ECO:0007669"/>
    <property type="project" value="UniProtKB-SubCell"/>
</dbReference>
<reference evidence="6" key="2">
    <citation type="journal article" date="2015" name="Proc. Natl. Acad. Sci. U.S.A.">
        <title>Genome sequence of the Asian Tiger mosquito, Aedes albopictus, reveals insights into its biology, genetics, and evolution.</title>
        <authorList>
            <person name="Chen X.G."/>
            <person name="Jiang X."/>
            <person name="Gu J."/>
            <person name="Xu M."/>
            <person name="Wu Y."/>
            <person name="Deng Y."/>
            <person name="Zhang C."/>
            <person name="Bonizzoni M."/>
            <person name="Dermauw W."/>
            <person name="Vontas J."/>
            <person name="Armbruster P."/>
            <person name="Huang X."/>
            <person name="Yang Y."/>
            <person name="Zhang H."/>
            <person name="He W."/>
            <person name="Peng H."/>
            <person name="Liu Y."/>
            <person name="Wu K."/>
            <person name="Chen J."/>
            <person name="Lirakis M."/>
            <person name="Topalis P."/>
            <person name="Van Leeuwen T."/>
            <person name="Hall A.B."/>
            <person name="Jiang X."/>
            <person name="Thorpe C."/>
            <person name="Mueller R.L."/>
            <person name="Sun C."/>
            <person name="Waterhouse R.M."/>
            <person name="Yan G."/>
            <person name="Tu Z.J."/>
            <person name="Fang X."/>
            <person name="James A.A."/>
        </authorList>
    </citation>
    <scope>NUCLEOTIDE SEQUENCE [LARGE SCALE GENOMIC DNA]</scope>
    <source>
        <strain evidence="6">Foshan</strain>
    </source>
</reference>